<proteinExistence type="predicted"/>
<dbReference type="InterPro" id="IPR036372">
    <property type="entry name" value="BEACH_dom_sf"/>
</dbReference>
<gene>
    <name evidence="2" type="primary">ORF35070</name>
</gene>
<feature type="non-terminal residue" evidence="2">
    <location>
        <position position="1"/>
    </location>
</feature>
<evidence type="ECO:0000313" key="2">
    <source>
        <dbReference type="EMBL" id="CEK59060.1"/>
    </source>
</evidence>
<dbReference type="InterPro" id="IPR000409">
    <property type="entry name" value="BEACH_dom"/>
</dbReference>
<dbReference type="Pfam" id="PF02138">
    <property type="entry name" value="Beach"/>
    <property type="match status" value="1"/>
</dbReference>
<accession>A0A0B6YUB2</accession>
<sequence>VDLNSIKDASERHSLETQIMEFGQTPKQLFKTHHPQRFTSQSIPRIVSNMSGPQPVETSHVLEDNDLPTESLDQRIDISTDIRNVLDLSKLTSYL</sequence>
<dbReference type="PROSITE" id="PS50197">
    <property type="entry name" value="BEACH"/>
    <property type="match status" value="1"/>
</dbReference>
<reference evidence="2" key="1">
    <citation type="submission" date="2014-12" db="EMBL/GenBank/DDBJ databases">
        <title>Insight into the proteome of Arion vulgaris.</title>
        <authorList>
            <person name="Aradska J."/>
            <person name="Bulat T."/>
            <person name="Smidak R."/>
            <person name="Sarate P."/>
            <person name="Gangsoo J."/>
            <person name="Sialana F."/>
            <person name="Bilban M."/>
            <person name="Lubec G."/>
        </authorList>
    </citation>
    <scope>NUCLEOTIDE SEQUENCE</scope>
    <source>
        <tissue evidence="2">Skin</tissue>
    </source>
</reference>
<protein>
    <recommendedName>
        <fullName evidence="1">BEACH domain-containing protein</fullName>
    </recommendedName>
</protein>
<dbReference type="InterPro" id="IPR050865">
    <property type="entry name" value="BEACH_Domain"/>
</dbReference>
<dbReference type="EMBL" id="HACG01012195">
    <property type="protein sequence ID" value="CEK59060.1"/>
    <property type="molecule type" value="Transcribed_RNA"/>
</dbReference>
<feature type="non-terminal residue" evidence="2">
    <location>
        <position position="95"/>
    </location>
</feature>
<dbReference type="Gene3D" id="1.10.1540.10">
    <property type="entry name" value="BEACH domain"/>
    <property type="match status" value="1"/>
</dbReference>
<feature type="domain" description="BEACH" evidence="1">
    <location>
        <begin position="1"/>
        <end position="37"/>
    </location>
</feature>
<dbReference type="PANTHER" id="PTHR13743">
    <property type="entry name" value="BEIGE/BEACH-RELATED"/>
    <property type="match status" value="1"/>
</dbReference>
<dbReference type="AlphaFoldDB" id="A0A0B6YUB2"/>
<organism evidence="2">
    <name type="scientific">Arion vulgaris</name>
    <dbReference type="NCBI Taxonomy" id="1028688"/>
    <lineage>
        <taxon>Eukaryota</taxon>
        <taxon>Metazoa</taxon>
        <taxon>Spiralia</taxon>
        <taxon>Lophotrochozoa</taxon>
        <taxon>Mollusca</taxon>
        <taxon>Gastropoda</taxon>
        <taxon>Heterobranchia</taxon>
        <taxon>Euthyneura</taxon>
        <taxon>Panpulmonata</taxon>
        <taxon>Eupulmonata</taxon>
        <taxon>Stylommatophora</taxon>
        <taxon>Helicina</taxon>
        <taxon>Arionoidea</taxon>
        <taxon>Arionidae</taxon>
        <taxon>Arion</taxon>
    </lineage>
</organism>
<dbReference type="PANTHER" id="PTHR13743:SF123">
    <property type="entry name" value="PROTEIN FAN"/>
    <property type="match status" value="1"/>
</dbReference>
<name>A0A0B6YUB2_9EUPU</name>
<evidence type="ECO:0000259" key="1">
    <source>
        <dbReference type="PROSITE" id="PS50197"/>
    </source>
</evidence>
<dbReference type="SUPFAM" id="SSF81837">
    <property type="entry name" value="BEACH domain"/>
    <property type="match status" value="1"/>
</dbReference>